<keyword evidence="2" id="KW-1185">Reference proteome</keyword>
<dbReference type="EMBL" id="JAPDDR010000013">
    <property type="protein sequence ID" value="MCW1916140.1"/>
    <property type="molecule type" value="Genomic_DNA"/>
</dbReference>
<reference evidence="1" key="1">
    <citation type="submission" date="2022-10" db="EMBL/GenBank/DDBJ databases">
        <title>Luteolibacter sp. GHJ8, whole genome shotgun sequencing project.</title>
        <authorList>
            <person name="Zhao G."/>
            <person name="Shen L."/>
        </authorList>
    </citation>
    <scope>NUCLEOTIDE SEQUENCE</scope>
    <source>
        <strain evidence="1">GHJ8</strain>
    </source>
</reference>
<sequence>MRSSPFAFYEEVRVKAGRAGLEEVAGELGAVLGSSQDGERWSYAILIYSRGATWGADEDDLVSTGRIRTREEFYDGAAVRVSEDGQLLD</sequence>
<proteinExistence type="predicted"/>
<evidence type="ECO:0000313" key="2">
    <source>
        <dbReference type="Proteomes" id="UP001165653"/>
    </source>
</evidence>
<dbReference type="Proteomes" id="UP001165653">
    <property type="component" value="Unassembled WGS sequence"/>
</dbReference>
<organism evidence="1 2">
    <name type="scientific">Luteolibacter rhizosphaerae</name>
    <dbReference type="NCBI Taxonomy" id="2989719"/>
    <lineage>
        <taxon>Bacteria</taxon>
        <taxon>Pseudomonadati</taxon>
        <taxon>Verrucomicrobiota</taxon>
        <taxon>Verrucomicrobiia</taxon>
        <taxon>Verrucomicrobiales</taxon>
        <taxon>Verrucomicrobiaceae</taxon>
        <taxon>Luteolibacter</taxon>
    </lineage>
</organism>
<evidence type="ECO:0000313" key="1">
    <source>
        <dbReference type="EMBL" id="MCW1916140.1"/>
    </source>
</evidence>
<name>A0ABT3G8K8_9BACT</name>
<comment type="caution">
    <text evidence="1">The sequence shown here is derived from an EMBL/GenBank/DDBJ whole genome shotgun (WGS) entry which is preliminary data.</text>
</comment>
<gene>
    <name evidence="1" type="primary">imm31</name>
    <name evidence="1" type="ORF">OJ996_21300</name>
</gene>
<protein>
    <submittedName>
        <fullName evidence="1">Imm31 family immunity protein</fullName>
    </submittedName>
</protein>
<accession>A0ABT3G8K8</accession>